<dbReference type="UniPathway" id="UPA00077">
    <property type="reaction ID" value="UER00157"/>
</dbReference>
<evidence type="ECO:0000256" key="9">
    <source>
        <dbReference type="ARBA" id="ARBA00019357"/>
    </source>
</evidence>
<evidence type="ECO:0000256" key="8">
    <source>
        <dbReference type="ARBA" id="ARBA00013025"/>
    </source>
</evidence>
<accession>A0A193LEG2</accession>
<dbReference type="EC" id="6.3.2.12" evidence="7"/>
<keyword evidence="10 23" id="KW-0436">Ligase</keyword>
<proteinExistence type="inferred from homology"/>
<comment type="catalytic activity">
    <reaction evidence="20">
        <text>10-formyltetrahydrofolyl-(gamma-L-Glu)(n) + L-glutamate + ATP = 10-formyltetrahydrofolyl-(gamma-L-Glu)(n+1) + ADP + phosphate + H(+)</text>
        <dbReference type="Rhea" id="RHEA:51904"/>
        <dbReference type="Rhea" id="RHEA-COMP:13088"/>
        <dbReference type="Rhea" id="RHEA-COMP:14300"/>
        <dbReference type="ChEBI" id="CHEBI:15378"/>
        <dbReference type="ChEBI" id="CHEBI:29985"/>
        <dbReference type="ChEBI" id="CHEBI:30616"/>
        <dbReference type="ChEBI" id="CHEBI:43474"/>
        <dbReference type="ChEBI" id="CHEBI:134413"/>
        <dbReference type="ChEBI" id="CHEBI:456216"/>
        <dbReference type="EC" id="6.3.2.17"/>
    </reaction>
</comment>
<comment type="catalytic activity">
    <reaction evidence="21">
        <text>(6R)-5,10-methylenetetrahydrofolyl-(gamma-L-Glu)(n) + L-glutamate + ATP = (6R)-5,10-methylenetetrahydrofolyl-(gamma-L-Glu)(n+1) + ADP + phosphate + H(+)</text>
        <dbReference type="Rhea" id="RHEA:51912"/>
        <dbReference type="Rhea" id="RHEA-COMP:13257"/>
        <dbReference type="Rhea" id="RHEA-COMP:13258"/>
        <dbReference type="ChEBI" id="CHEBI:15378"/>
        <dbReference type="ChEBI" id="CHEBI:29985"/>
        <dbReference type="ChEBI" id="CHEBI:30616"/>
        <dbReference type="ChEBI" id="CHEBI:43474"/>
        <dbReference type="ChEBI" id="CHEBI:136572"/>
        <dbReference type="ChEBI" id="CHEBI:456216"/>
        <dbReference type="EC" id="6.3.2.17"/>
    </reaction>
</comment>
<dbReference type="OrthoDB" id="9809356at2"/>
<evidence type="ECO:0000256" key="14">
    <source>
        <dbReference type="ARBA" id="ARBA00022842"/>
    </source>
</evidence>
<keyword evidence="11" id="KW-0479">Metal-binding</keyword>
<feature type="domain" description="Mur ligase C-terminal" evidence="24">
    <location>
        <begin position="292"/>
        <end position="413"/>
    </location>
</feature>
<comment type="subunit">
    <text evidence="6">Monomer.</text>
</comment>
<evidence type="ECO:0000256" key="13">
    <source>
        <dbReference type="ARBA" id="ARBA00022840"/>
    </source>
</evidence>
<dbReference type="STRING" id="1548547.BA177_06460"/>
<dbReference type="GO" id="GO:0005524">
    <property type="term" value="F:ATP binding"/>
    <property type="evidence" value="ECO:0007669"/>
    <property type="project" value="UniProtKB-KW"/>
</dbReference>
<evidence type="ECO:0000256" key="3">
    <source>
        <dbReference type="ARBA" id="ARBA00004799"/>
    </source>
</evidence>
<name>A0A193LEG2_9GAMM</name>
<organism evidence="26 27">
    <name type="scientific">Woeseia oceani</name>
    <dbReference type="NCBI Taxonomy" id="1548547"/>
    <lineage>
        <taxon>Bacteria</taxon>
        <taxon>Pseudomonadati</taxon>
        <taxon>Pseudomonadota</taxon>
        <taxon>Gammaproteobacteria</taxon>
        <taxon>Woeseiales</taxon>
        <taxon>Woeseiaceae</taxon>
        <taxon>Woeseia</taxon>
    </lineage>
</organism>
<protein>
    <recommendedName>
        <fullName evidence="9">Dihydrofolate synthase/folylpolyglutamate synthase</fullName>
        <ecNumber evidence="7">6.3.2.12</ecNumber>
        <ecNumber evidence="8">6.3.2.17</ecNumber>
    </recommendedName>
    <alternativeName>
        <fullName evidence="18">Folylpoly-gamma-glutamate synthetase-dihydrofolate synthetase</fullName>
    </alternativeName>
    <alternativeName>
        <fullName evidence="16">Folylpolyglutamate synthetase</fullName>
    </alternativeName>
    <alternativeName>
        <fullName evidence="17">Tetrahydrofolylpolyglutamate synthase</fullName>
    </alternativeName>
</protein>
<dbReference type="EMBL" id="CP016268">
    <property type="protein sequence ID" value="ANO50897.1"/>
    <property type="molecule type" value="Genomic_DNA"/>
</dbReference>
<evidence type="ECO:0000256" key="12">
    <source>
        <dbReference type="ARBA" id="ARBA00022741"/>
    </source>
</evidence>
<dbReference type="SUPFAM" id="SSF53623">
    <property type="entry name" value="MurD-like peptide ligases, catalytic domain"/>
    <property type="match status" value="1"/>
</dbReference>
<reference evidence="26 27" key="1">
    <citation type="submission" date="2016-06" db="EMBL/GenBank/DDBJ databases">
        <title>Complete genome sequence of a deep-branching marine Gamma Proteobacterium Woeseia oceani type strain XK5.</title>
        <authorList>
            <person name="Mu D."/>
            <person name="Du Z."/>
        </authorList>
    </citation>
    <scope>NUCLEOTIDE SEQUENCE [LARGE SCALE GENOMIC DNA]</scope>
    <source>
        <strain evidence="26 27">XK5</strain>
    </source>
</reference>
<dbReference type="GO" id="GO:0005737">
    <property type="term" value="C:cytoplasm"/>
    <property type="evidence" value="ECO:0007669"/>
    <property type="project" value="TreeGrafter"/>
</dbReference>
<evidence type="ECO:0000256" key="22">
    <source>
        <dbReference type="ARBA" id="ARBA00049161"/>
    </source>
</evidence>
<comment type="function">
    <text evidence="2">Functions in two distinct reactions of the de novo folate biosynthetic pathway. Catalyzes the addition of a glutamate residue to dihydropteroate (7,8-dihydropteroate or H2Pte) to form dihydrofolate (7,8-dihydrofolate monoglutamate or H2Pte-Glu). Also catalyzes successive additions of L-glutamate to tetrahydrofolate or 10-formyltetrahydrofolate or 5,10-methylenetetrahydrofolate, leading to folylpolyglutamate derivatives.</text>
</comment>
<evidence type="ECO:0000256" key="16">
    <source>
        <dbReference type="ARBA" id="ARBA00030048"/>
    </source>
</evidence>
<dbReference type="PANTHER" id="PTHR11136:SF0">
    <property type="entry name" value="DIHYDROFOLATE SYNTHETASE-RELATED"/>
    <property type="match status" value="1"/>
</dbReference>
<evidence type="ECO:0000256" key="1">
    <source>
        <dbReference type="ARBA" id="ARBA00001946"/>
    </source>
</evidence>
<evidence type="ECO:0000256" key="19">
    <source>
        <dbReference type="ARBA" id="ARBA00047493"/>
    </source>
</evidence>
<dbReference type="SUPFAM" id="SSF53244">
    <property type="entry name" value="MurD-like peptide ligases, peptide-binding domain"/>
    <property type="match status" value="1"/>
</dbReference>
<evidence type="ECO:0000256" key="10">
    <source>
        <dbReference type="ARBA" id="ARBA00022598"/>
    </source>
</evidence>
<evidence type="ECO:0000256" key="15">
    <source>
        <dbReference type="ARBA" id="ARBA00022909"/>
    </source>
</evidence>
<comment type="catalytic activity">
    <reaction evidence="19">
        <text>(6S)-5,6,7,8-tetrahydrofolyl-(gamma-L-Glu)(n) + L-glutamate + ATP = (6S)-5,6,7,8-tetrahydrofolyl-(gamma-L-Glu)(n+1) + ADP + phosphate + H(+)</text>
        <dbReference type="Rhea" id="RHEA:10580"/>
        <dbReference type="Rhea" id="RHEA-COMP:14738"/>
        <dbReference type="Rhea" id="RHEA-COMP:14740"/>
        <dbReference type="ChEBI" id="CHEBI:15378"/>
        <dbReference type="ChEBI" id="CHEBI:29985"/>
        <dbReference type="ChEBI" id="CHEBI:30616"/>
        <dbReference type="ChEBI" id="CHEBI:43474"/>
        <dbReference type="ChEBI" id="CHEBI:141005"/>
        <dbReference type="ChEBI" id="CHEBI:456216"/>
        <dbReference type="EC" id="6.3.2.17"/>
    </reaction>
</comment>
<evidence type="ECO:0000256" key="4">
    <source>
        <dbReference type="ARBA" id="ARBA00005150"/>
    </source>
</evidence>
<dbReference type="InterPro" id="IPR036615">
    <property type="entry name" value="Mur_ligase_C_dom_sf"/>
</dbReference>
<evidence type="ECO:0000256" key="2">
    <source>
        <dbReference type="ARBA" id="ARBA00002714"/>
    </source>
</evidence>
<dbReference type="EC" id="6.3.2.17" evidence="8"/>
<keyword evidence="12 23" id="KW-0547">Nucleotide-binding</keyword>
<evidence type="ECO:0000256" key="18">
    <source>
        <dbReference type="ARBA" id="ARBA00032510"/>
    </source>
</evidence>
<keyword evidence="14" id="KW-0460">Magnesium</keyword>
<feature type="domain" description="Mur ligase central" evidence="25">
    <location>
        <begin position="54"/>
        <end position="267"/>
    </location>
</feature>
<evidence type="ECO:0000256" key="20">
    <source>
        <dbReference type="ARBA" id="ARBA00047808"/>
    </source>
</evidence>
<evidence type="ECO:0000259" key="25">
    <source>
        <dbReference type="Pfam" id="PF08245"/>
    </source>
</evidence>
<dbReference type="Proteomes" id="UP000092695">
    <property type="component" value="Chromosome"/>
</dbReference>
<dbReference type="GO" id="GO:0004326">
    <property type="term" value="F:tetrahydrofolylpolyglutamate synthase activity"/>
    <property type="evidence" value="ECO:0007669"/>
    <property type="project" value="UniProtKB-EC"/>
</dbReference>
<gene>
    <name evidence="26" type="ORF">BA177_06460</name>
</gene>
<dbReference type="GO" id="GO:0008841">
    <property type="term" value="F:dihydrofolate synthase activity"/>
    <property type="evidence" value="ECO:0007669"/>
    <property type="project" value="UniProtKB-EC"/>
</dbReference>
<dbReference type="PANTHER" id="PTHR11136">
    <property type="entry name" value="FOLYLPOLYGLUTAMATE SYNTHASE-RELATED"/>
    <property type="match status" value="1"/>
</dbReference>
<comment type="pathway">
    <text evidence="4">Cofactor biosynthesis; tetrahydrofolylpolyglutamate biosynthesis.</text>
</comment>
<evidence type="ECO:0000313" key="27">
    <source>
        <dbReference type="Proteomes" id="UP000092695"/>
    </source>
</evidence>
<comment type="pathway">
    <text evidence="3">Cofactor biosynthesis; tetrahydrofolate biosynthesis; 7,8-dihydrofolate from 2-amino-4-hydroxy-6-hydroxymethyl-7,8-dihydropteridine diphosphate and 4-aminobenzoate: step 2/2.</text>
</comment>
<evidence type="ECO:0000256" key="23">
    <source>
        <dbReference type="PIRNR" id="PIRNR001563"/>
    </source>
</evidence>
<dbReference type="RefSeq" id="WP_068614394.1">
    <property type="nucleotide sequence ID" value="NZ_CP016268.1"/>
</dbReference>
<evidence type="ECO:0000313" key="26">
    <source>
        <dbReference type="EMBL" id="ANO50897.1"/>
    </source>
</evidence>
<dbReference type="Pfam" id="PF08245">
    <property type="entry name" value="Mur_ligase_M"/>
    <property type="match status" value="1"/>
</dbReference>
<dbReference type="AlphaFoldDB" id="A0A193LEG2"/>
<evidence type="ECO:0000256" key="21">
    <source>
        <dbReference type="ARBA" id="ARBA00049035"/>
    </source>
</evidence>
<evidence type="ECO:0000259" key="24">
    <source>
        <dbReference type="Pfam" id="PF02875"/>
    </source>
</evidence>
<evidence type="ECO:0000256" key="5">
    <source>
        <dbReference type="ARBA" id="ARBA00008276"/>
    </source>
</evidence>
<dbReference type="InterPro" id="IPR004101">
    <property type="entry name" value="Mur_ligase_C"/>
</dbReference>
<keyword evidence="13 23" id="KW-0067">ATP-binding</keyword>
<keyword evidence="27" id="KW-1185">Reference proteome</keyword>
<evidence type="ECO:0000256" key="7">
    <source>
        <dbReference type="ARBA" id="ARBA00013023"/>
    </source>
</evidence>
<evidence type="ECO:0000256" key="11">
    <source>
        <dbReference type="ARBA" id="ARBA00022723"/>
    </source>
</evidence>
<comment type="catalytic activity">
    <reaction evidence="22">
        <text>7,8-dihydropteroate + L-glutamate + ATP = 7,8-dihydrofolate + ADP + phosphate + H(+)</text>
        <dbReference type="Rhea" id="RHEA:23584"/>
        <dbReference type="ChEBI" id="CHEBI:15378"/>
        <dbReference type="ChEBI" id="CHEBI:17839"/>
        <dbReference type="ChEBI" id="CHEBI:29985"/>
        <dbReference type="ChEBI" id="CHEBI:30616"/>
        <dbReference type="ChEBI" id="CHEBI:43474"/>
        <dbReference type="ChEBI" id="CHEBI:57451"/>
        <dbReference type="ChEBI" id="CHEBI:456216"/>
        <dbReference type="EC" id="6.3.2.12"/>
    </reaction>
</comment>
<dbReference type="Pfam" id="PF02875">
    <property type="entry name" value="Mur_ligase_C"/>
    <property type="match status" value="1"/>
</dbReference>
<dbReference type="NCBIfam" id="TIGR01499">
    <property type="entry name" value="folC"/>
    <property type="match status" value="1"/>
</dbReference>
<evidence type="ECO:0000256" key="17">
    <source>
        <dbReference type="ARBA" id="ARBA00030592"/>
    </source>
</evidence>
<dbReference type="GO" id="GO:0046656">
    <property type="term" value="P:folic acid biosynthetic process"/>
    <property type="evidence" value="ECO:0007669"/>
    <property type="project" value="UniProtKB-KW"/>
</dbReference>
<comment type="similarity">
    <text evidence="5 23">Belongs to the folylpolyglutamate synthase family.</text>
</comment>
<dbReference type="GO" id="GO:0046872">
    <property type="term" value="F:metal ion binding"/>
    <property type="evidence" value="ECO:0007669"/>
    <property type="project" value="UniProtKB-KW"/>
</dbReference>
<dbReference type="KEGG" id="woc:BA177_06460"/>
<dbReference type="FunFam" id="3.40.1190.10:FF:000004">
    <property type="entry name" value="Dihydrofolate synthase/folylpolyglutamate synthase"/>
    <property type="match status" value="1"/>
</dbReference>
<dbReference type="InterPro" id="IPR001645">
    <property type="entry name" value="Folylpolyglutamate_synth"/>
</dbReference>
<comment type="cofactor">
    <cofactor evidence="1">
        <name>Mg(2+)</name>
        <dbReference type="ChEBI" id="CHEBI:18420"/>
    </cofactor>
</comment>
<dbReference type="Gene3D" id="3.40.1190.10">
    <property type="entry name" value="Mur-like, catalytic domain"/>
    <property type="match status" value="1"/>
</dbReference>
<dbReference type="InterPro" id="IPR036565">
    <property type="entry name" value="Mur-like_cat_sf"/>
</dbReference>
<keyword evidence="15" id="KW-0289">Folate biosynthesis</keyword>
<dbReference type="PIRSF" id="PIRSF001563">
    <property type="entry name" value="Folylpolyglu_synth"/>
    <property type="match status" value="1"/>
</dbReference>
<evidence type="ECO:0000256" key="6">
    <source>
        <dbReference type="ARBA" id="ARBA00011245"/>
    </source>
</evidence>
<dbReference type="InterPro" id="IPR013221">
    <property type="entry name" value="Mur_ligase_cen"/>
</dbReference>
<dbReference type="Gene3D" id="3.90.190.20">
    <property type="entry name" value="Mur ligase, C-terminal domain"/>
    <property type="match status" value="1"/>
</dbReference>
<sequence>MPNSQDTAPVTDSLAVWLRWLETLSAHEIELGLERVQTVLQRLDLPRPRRVLHVAGTNGKGSTVAMLEALYLQRGDSVACYTSPHVVRYNERMRIQGQVLEDAEIVASLRRVEAVRDGIPLTYFEFGTLAAFVAFALRRADVWVLEIGLGGRLDAVNALDPDAAVITNISLDHCDWLGPDTESIAREKAGVMRRGIPVVYAAAQPPAAIVRIAEELAARLYVAGRDYEVSAEGGSWSYSGAEFSFTGLRKPGLHGRFQIDNAAGALTLYTLLEGVIDPATVDRAFARLRLQGRMQRIDTTRHWLLDVAHNPGAAQVLAATLREEYPGRRLIFVMGVLADKDLAGILQPVVALADAWIAVTPANPRALPASALAARIANVANIPCRIANSVAEGLGIAERIAGDDDLVVVTGSFFTVGPATEVLVPAA</sequence>
<dbReference type="GO" id="GO:0046654">
    <property type="term" value="P:tetrahydrofolate biosynthetic process"/>
    <property type="evidence" value="ECO:0007669"/>
    <property type="project" value="UniProtKB-UniPathway"/>
</dbReference>